<feature type="domain" description="SAWADEE" evidence="1">
    <location>
        <begin position="14"/>
        <end position="116"/>
    </location>
</feature>
<reference evidence="3" key="1">
    <citation type="journal article" date="2014" name="Science">
        <title>The coffee genome provides insight into the convergent evolution of caffeine biosynthesis.</title>
        <authorList>
            <person name="Denoeud F."/>
            <person name="Carretero-Paulet L."/>
            <person name="Dereeper A."/>
            <person name="Droc G."/>
            <person name="Guyot R."/>
            <person name="Pietrella M."/>
            <person name="Zheng C."/>
            <person name="Alberti A."/>
            <person name="Anthony F."/>
            <person name="Aprea G."/>
            <person name="Aury J.M."/>
            <person name="Bento P."/>
            <person name="Bernard M."/>
            <person name="Bocs S."/>
            <person name="Campa C."/>
            <person name="Cenci A."/>
            <person name="Combes M.C."/>
            <person name="Crouzillat D."/>
            <person name="Da Silva C."/>
            <person name="Daddiego L."/>
            <person name="De Bellis F."/>
            <person name="Dussert S."/>
            <person name="Garsmeur O."/>
            <person name="Gayraud T."/>
            <person name="Guignon V."/>
            <person name="Jahn K."/>
            <person name="Jamilloux V."/>
            <person name="Joet T."/>
            <person name="Labadie K."/>
            <person name="Lan T."/>
            <person name="Leclercq J."/>
            <person name="Lepelley M."/>
            <person name="Leroy T."/>
            <person name="Li L.T."/>
            <person name="Librado P."/>
            <person name="Lopez L."/>
            <person name="Munoz A."/>
            <person name="Noel B."/>
            <person name="Pallavicini A."/>
            <person name="Perrotta G."/>
            <person name="Poncet V."/>
            <person name="Pot D."/>
            <person name="Priyono X."/>
            <person name="Rigoreau M."/>
            <person name="Rouard M."/>
            <person name="Rozas J."/>
            <person name="Tranchant-Dubreuil C."/>
            <person name="VanBuren R."/>
            <person name="Zhang Q."/>
            <person name="Andrade A.C."/>
            <person name="Argout X."/>
            <person name="Bertrand B."/>
            <person name="de Kochko A."/>
            <person name="Graziosi G."/>
            <person name="Henry R.J."/>
            <person name="Jayarama X."/>
            <person name="Ming R."/>
            <person name="Nagai C."/>
            <person name="Rounsley S."/>
            <person name="Sankoff D."/>
            <person name="Giuliano G."/>
            <person name="Albert V.A."/>
            <person name="Wincker P."/>
            <person name="Lashermes P."/>
        </authorList>
    </citation>
    <scope>NUCLEOTIDE SEQUENCE [LARGE SCALE GENOMIC DNA]</scope>
    <source>
        <strain evidence="3">cv. DH200-94</strain>
    </source>
</reference>
<keyword evidence="3" id="KW-1185">Reference proteome</keyword>
<dbReference type="Proteomes" id="UP000295252">
    <property type="component" value="Unassembled WGS sequence"/>
</dbReference>
<evidence type="ECO:0000313" key="2">
    <source>
        <dbReference type="EMBL" id="CDP15751.1"/>
    </source>
</evidence>
<dbReference type="PANTHER" id="PTHR36384:SF1">
    <property type="entry name" value="SAWADEE PROTEIN"/>
    <property type="match status" value="1"/>
</dbReference>
<dbReference type="GO" id="GO:0003682">
    <property type="term" value="F:chromatin binding"/>
    <property type="evidence" value="ECO:0007669"/>
    <property type="project" value="InterPro"/>
</dbReference>
<dbReference type="InterPro" id="IPR032001">
    <property type="entry name" value="SAWADEE_dom"/>
</dbReference>
<evidence type="ECO:0000259" key="1">
    <source>
        <dbReference type="Pfam" id="PF16719"/>
    </source>
</evidence>
<dbReference type="AlphaFoldDB" id="A0A068V542"/>
<dbReference type="STRING" id="49390.A0A068V542"/>
<dbReference type="Pfam" id="PF16719">
    <property type="entry name" value="SAWADEE"/>
    <property type="match status" value="1"/>
</dbReference>
<protein>
    <submittedName>
        <fullName evidence="2">DH200=94 genomic scaffold, scaffold_106</fullName>
    </submittedName>
</protein>
<evidence type="ECO:0000313" key="3">
    <source>
        <dbReference type="Proteomes" id="UP000295252"/>
    </source>
</evidence>
<name>A0A068V542_COFCA</name>
<gene>
    <name evidence="2" type="ORF">GSCOC_T00015798001</name>
</gene>
<accession>A0A068V542</accession>
<sequence length="153" mass="17540">MADVMHEGHNTTGDYDIEYRSKDDDAWYSARVILDNDKKSLVVKFEGFSEASDLKFRADEFENQAAVDEFVKRFRSVSEQLQDRDCYQLVKGKKVCAALSFGLDDLRYYDAVVDDGKEDLWTSFHLWNIYWEGIAAVQMVISNSPLPGLQGGY</sequence>
<dbReference type="PANTHER" id="PTHR36384">
    <property type="entry name" value="SAWADEE PROTEIN"/>
    <property type="match status" value="1"/>
</dbReference>
<dbReference type="OrthoDB" id="1866990at2759"/>
<dbReference type="EMBL" id="HG739190">
    <property type="protein sequence ID" value="CDP15751.1"/>
    <property type="molecule type" value="Genomic_DNA"/>
</dbReference>
<proteinExistence type="predicted"/>
<organism evidence="2 3">
    <name type="scientific">Coffea canephora</name>
    <name type="common">Robusta coffee</name>
    <dbReference type="NCBI Taxonomy" id="49390"/>
    <lineage>
        <taxon>Eukaryota</taxon>
        <taxon>Viridiplantae</taxon>
        <taxon>Streptophyta</taxon>
        <taxon>Embryophyta</taxon>
        <taxon>Tracheophyta</taxon>
        <taxon>Spermatophyta</taxon>
        <taxon>Magnoliopsida</taxon>
        <taxon>eudicotyledons</taxon>
        <taxon>Gunneridae</taxon>
        <taxon>Pentapetalae</taxon>
        <taxon>asterids</taxon>
        <taxon>lamiids</taxon>
        <taxon>Gentianales</taxon>
        <taxon>Rubiaceae</taxon>
        <taxon>Ixoroideae</taxon>
        <taxon>Gardenieae complex</taxon>
        <taxon>Bertiereae - Coffeeae clade</taxon>
        <taxon>Coffeeae</taxon>
        <taxon>Coffea</taxon>
    </lineage>
</organism>
<dbReference type="PhylomeDB" id="A0A068V542"/>
<dbReference type="Gramene" id="CDP15751">
    <property type="protein sequence ID" value="CDP15751"/>
    <property type="gene ID" value="GSCOC_T00015798001"/>
</dbReference>
<dbReference type="InParanoid" id="A0A068V542"/>
<dbReference type="OMA" id="MNEVENF"/>